<comment type="caution">
    <text evidence="9">The sequence shown here is derived from an EMBL/GenBank/DDBJ whole genome shotgun (WGS) entry which is preliminary data.</text>
</comment>
<dbReference type="Pfam" id="PF13434">
    <property type="entry name" value="Lys_Orn_oxgnase"/>
    <property type="match status" value="1"/>
</dbReference>
<dbReference type="PANTHER" id="PTHR38663">
    <property type="match status" value="1"/>
</dbReference>
<name>A0A7W8V4R6_PARAM</name>
<dbReference type="PRINTS" id="PR00469">
    <property type="entry name" value="PNDRDTASEII"/>
</dbReference>
<evidence type="ECO:0000256" key="2">
    <source>
        <dbReference type="ARBA" id="ARBA00004924"/>
    </source>
</evidence>
<keyword evidence="10" id="KW-1185">Reference proteome</keyword>
<evidence type="ECO:0000256" key="3">
    <source>
        <dbReference type="ARBA" id="ARBA00007588"/>
    </source>
</evidence>
<dbReference type="PRINTS" id="PR00368">
    <property type="entry name" value="FADPNR"/>
</dbReference>
<evidence type="ECO:0000256" key="8">
    <source>
        <dbReference type="SAM" id="MobiDB-lite"/>
    </source>
</evidence>
<reference evidence="9 10" key="1">
    <citation type="submission" date="2020-08" db="EMBL/GenBank/DDBJ databases">
        <title>Genomic Encyclopedia of Type Strains, Phase IV (KMG-V): Genome sequencing to study the core and pangenomes of soil and plant-associated prokaryotes.</title>
        <authorList>
            <person name="Whitman W."/>
        </authorList>
    </citation>
    <scope>NUCLEOTIDE SEQUENCE [LARGE SCALE GENOMIC DNA]</scope>
    <source>
        <strain evidence="9 10">JPY158</strain>
    </source>
</reference>
<evidence type="ECO:0000256" key="4">
    <source>
        <dbReference type="ARBA" id="ARBA00022630"/>
    </source>
</evidence>
<dbReference type="InterPro" id="IPR036188">
    <property type="entry name" value="FAD/NAD-bd_sf"/>
</dbReference>
<evidence type="ECO:0000256" key="1">
    <source>
        <dbReference type="ARBA" id="ARBA00001974"/>
    </source>
</evidence>
<proteinExistence type="inferred from homology"/>
<feature type="region of interest" description="Disordered" evidence="8">
    <location>
        <begin position="398"/>
        <end position="420"/>
    </location>
</feature>
<dbReference type="AlphaFoldDB" id="A0A7W8V4R6"/>
<feature type="compositionally biased region" description="Low complexity" evidence="8">
    <location>
        <begin position="401"/>
        <end position="420"/>
    </location>
</feature>
<dbReference type="GO" id="GO:0016491">
    <property type="term" value="F:oxidoreductase activity"/>
    <property type="evidence" value="ECO:0007669"/>
    <property type="project" value="UniProtKB-KW"/>
</dbReference>
<evidence type="ECO:0000313" key="10">
    <source>
        <dbReference type="Proteomes" id="UP000592780"/>
    </source>
</evidence>
<comment type="pathway">
    <text evidence="2">Siderophore biosynthesis.</text>
</comment>
<comment type="similarity">
    <text evidence="3">Belongs to the lysine N(6)-hydroxylase/L-ornithine N(5)-oxygenase family.</text>
</comment>
<evidence type="ECO:0000313" key="9">
    <source>
        <dbReference type="EMBL" id="MBB5423012.1"/>
    </source>
</evidence>
<dbReference type="SUPFAM" id="SSF51905">
    <property type="entry name" value="FAD/NAD(P)-binding domain"/>
    <property type="match status" value="1"/>
</dbReference>
<protein>
    <submittedName>
        <fullName evidence="9">Thioredoxin reductase</fullName>
    </submittedName>
</protein>
<dbReference type="PANTHER" id="PTHR38663:SF1">
    <property type="entry name" value="L-ORNITHINE N(5)-MONOOXYGENASE"/>
    <property type="match status" value="1"/>
</dbReference>
<accession>A0A7W8V4R6</accession>
<keyword evidence="4" id="KW-0285">Flavoprotein</keyword>
<evidence type="ECO:0000256" key="6">
    <source>
        <dbReference type="ARBA" id="ARBA00022857"/>
    </source>
</evidence>
<keyword evidence="5" id="KW-0274">FAD</keyword>
<dbReference type="Proteomes" id="UP000592780">
    <property type="component" value="Unassembled WGS sequence"/>
</dbReference>
<keyword evidence="6" id="KW-0521">NADP</keyword>
<organism evidence="9 10">
    <name type="scientific">Paraburkholderia atlantica</name>
    <dbReference type="NCBI Taxonomy" id="2654982"/>
    <lineage>
        <taxon>Bacteria</taxon>
        <taxon>Pseudomonadati</taxon>
        <taxon>Pseudomonadota</taxon>
        <taxon>Betaproteobacteria</taxon>
        <taxon>Burkholderiales</taxon>
        <taxon>Burkholderiaceae</taxon>
        <taxon>Paraburkholderia</taxon>
    </lineage>
</organism>
<evidence type="ECO:0000256" key="7">
    <source>
        <dbReference type="ARBA" id="ARBA00023002"/>
    </source>
</evidence>
<dbReference type="RefSeq" id="WP_184128887.1">
    <property type="nucleotide sequence ID" value="NZ_JACHDD010000002.1"/>
</dbReference>
<keyword evidence="7" id="KW-0560">Oxidoreductase</keyword>
<evidence type="ECO:0000256" key="5">
    <source>
        <dbReference type="ARBA" id="ARBA00022827"/>
    </source>
</evidence>
<sequence>MATTDTAIIGAGPYGLSLAAHLDAAGVPHQVLGTPMEGWRNFAPPGMLMRSDGWSTSLYAPQRGYALQDYCALRGIRYQPIGMHLTRETFIDYGLWFQQQLVDDLRQVDVVDMRRVDGMFHLALSDGTSIVARRVVLALGLKGFEKTPPVLQGLPREFVSHSCEYGDLEWVRGKDIVIVGGGQSALGLAALMNENGGRIRVLAREPVVTWNNKPQNNRSFISRLIRPDGRIGPGWRAHIIAEWPFVFRAFGAQRRKQVVNSTWGPSGAWWLRDRVVNQVDVSVGSQIRHAAIDNNRIVLQVSMKDQQSQLEADHVIAATGFKTDLSRHAFLSREIVQSMSLQDGVPELTRHFETSVRGLYVIGPASAYSFGPVMRFIYGAKYAAPQVARHILKRYRHDNPAPRTTPAAATPEAVANQADH</sequence>
<dbReference type="Gene3D" id="3.50.50.60">
    <property type="entry name" value="FAD/NAD(P)-binding domain"/>
    <property type="match status" value="1"/>
</dbReference>
<dbReference type="InterPro" id="IPR025700">
    <property type="entry name" value="Lys/Orn_oxygenase"/>
</dbReference>
<comment type="cofactor">
    <cofactor evidence="1">
        <name>FAD</name>
        <dbReference type="ChEBI" id="CHEBI:57692"/>
    </cofactor>
</comment>
<gene>
    <name evidence="9" type="ORF">HDG40_001154</name>
</gene>
<dbReference type="EMBL" id="JACHDD010000002">
    <property type="protein sequence ID" value="MBB5423012.1"/>
    <property type="molecule type" value="Genomic_DNA"/>
</dbReference>